<organism evidence="1 2">
    <name type="scientific">Piscinibacter gummiphilus</name>
    <dbReference type="NCBI Taxonomy" id="946333"/>
    <lineage>
        <taxon>Bacteria</taxon>
        <taxon>Pseudomonadati</taxon>
        <taxon>Pseudomonadota</taxon>
        <taxon>Betaproteobacteria</taxon>
        <taxon>Burkholderiales</taxon>
        <taxon>Sphaerotilaceae</taxon>
        <taxon>Piscinibacter</taxon>
    </lineage>
</organism>
<protein>
    <submittedName>
        <fullName evidence="1">CDP-alcohol phosphatidyltransferase</fullName>
    </submittedName>
</protein>
<dbReference type="RefSeq" id="WP_085752735.1">
    <property type="nucleotide sequence ID" value="NZ_BSPR01000020.1"/>
</dbReference>
<dbReference type="InterPro" id="IPR000462">
    <property type="entry name" value="CDP-OH_P_trans"/>
</dbReference>
<keyword evidence="2" id="KW-1185">Reference proteome</keyword>
<dbReference type="AlphaFoldDB" id="A0A1W6LDT5"/>
<dbReference type="EMBL" id="CP015118">
    <property type="protein sequence ID" value="ARN22435.1"/>
    <property type="molecule type" value="Genomic_DNA"/>
</dbReference>
<dbReference type="InterPro" id="IPR043130">
    <property type="entry name" value="CDP-OH_PTrfase_TM_dom"/>
</dbReference>
<dbReference type="Gene3D" id="1.20.120.1760">
    <property type="match status" value="1"/>
</dbReference>
<dbReference type="GO" id="GO:0008654">
    <property type="term" value="P:phospholipid biosynthetic process"/>
    <property type="evidence" value="ECO:0007669"/>
    <property type="project" value="InterPro"/>
</dbReference>
<accession>A0A1W6LDT5</accession>
<dbReference type="Proteomes" id="UP000193427">
    <property type="component" value="Chromosome"/>
</dbReference>
<evidence type="ECO:0000313" key="1">
    <source>
        <dbReference type="EMBL" id="ARN22435.1"/>
    </source>
</evidence>
<dbReference type="OrthoDB" id="1034332at2"/>
<keyword evidence="1" id="KW-0808">Transferase</keyword>
<evidence type="ECO:0000313" key="2">
    <source>
        <dbReference type="Proteomes" id="UP000193427"/>
    </source>
</evidence>
<name>A0A1W6LDT5_9BURK</name>
<reference evidence="1 2" key="1">
    <citation type="submission" date="2016-04" db="EMBL/GenBank/DDBJ databases">
        <title>Complete genome sequence of natural rubber-degrading, novel Gram-negative bacterium, Rhizobacter gummiphilus strain NS21.</title>
        <authorList>
            <person name="Tabata M."/>
            <person name="Kasai D."/>
            <person name="Fukuda M."/>
        </authorList>
    </citation>
    <scope>NUCLEOTIDE SEQUENCE [LARGE SCALE GENOMIC DNA]</scope>
    <source>
        <strain evidence="1 2">NS21</strain>
    </source>
</reference>
<dbReference type="KEGG" id="rgu:A4W93_22400"/>
<dbReference type="GO" id="GO:0016780">
    <property type="term" value="F:phosphotransferase activity, for other substituted phosphate groups"/>
    <property type="evidence" value="ECO:0007669"/>
    <property type="project" value="InterPro"/>
</dbReference>
<proteinExistence type="predicted"/>
<dbReference type="Pfam" id="PF01066">
    <property type="entry name" value="CDP-OH_P_transf"/>
    <property type="match status" value="1"/>
</dbReference>
<dbReference type="STRING" id="946333.A4W93_22400"/>
<sequence length="201" mass="21696">MALSIYQLKPAFQNLLRPLAGALFRAGVTANQVTLFACAVSVALGLGLYLVPDSRAFALLPVWFFVRMAFNALDGMLAREFGQRSNLGAYLNELTDVVSDAALYLPFAHLAPFDPFWVGAFILAAALSEMAGILGQTVGASRRYDGPFGKSDRAVLIGTLGLAVALWHPLPAWMGWLIPLAVGLTAFTVVRRVRSGLQEIR</sequence>
<gene>
    <name evidence="1" type="ORF">A4W93_22400</name>
</gene>
<dbReference type="GO" id="GO:0016020">
    <property type="term" value="C:membrane"/>
    <property type="evidence" value="ECO:0007669"/>
    <property type="project" value="InterPro"/>
</dbReference>